<gene>
    <name evidence="3" type="ORF">LYSBPC_11620</name>
</gene>
<keyword evidence="4" id="KW-1185">Reference proteome</keyword>
<feature type="transmembrane region" description="Helical" evidence="1">
    <location>
        <begin position="185"/>
        <end position="205"/>
    </location>
</feature>
<dbReference type="InterPro" id="IPR003675">
    <property type="entry name" value="Rce1/LyrA-like_dom"/>
</dbReference>
<sequence>MRTTQNIIIFIVIVLLCGWLGVLVDQFIPNQPKGNTLGMGLWLVLPLLATILLRTFAGDGWHDTGLAFHLKGNGKWYIVAFLIYPITTAILLLFSYLTGWMDFSHFNMYAVASAFASSFFLQFIKNIFEESVWRGYLTSKLLQLKLNDFWLYMTVGGVWGAWHLPYFLVFLPATDIANVLPVNRLSFAIIGIMTMIIWTIMYTEIYLLTKSIWPLVIMHATEDALINPLMLEGYIQIAQGKEFFVSPTAGIVTTLLYLGIGLLLRAYRKKRDLVLE</sequence>
<dbReference type="GO" id="GO:0006508">
    <property type="term" value="P:proteolysis"/>
    <property type="evidence" value="ECO:0007669"/>
    <property type="project" value="UniProtKB-KW"/>
</dbReference>
<comment type="caution">
    <text evidence="3">The sequence shown here is derived from an EMBL/GenBank/DDBJ whole genome shotgun (WGS) entry which is preliminary data.</text>
</comment>
<keyword evidence="1" id="KW-0812">Transmembrane</keyword>
<accession>A0ABQ5NI43</accession>
<dbReference type="Proteomes" id="UP001065593">
    <property type="component" value="Unassembled WGS sequence"/>
</dbReference>
<dbReference type="GO" id="GO:0008233">
    <property type="term" value="F:peptidase activity"/>
    <property type="evidence" value="ECO:0007669"/>
    <property type="project" value="UniProtKB-KW"/>
</dbReference>
<dbReference type="EMBL" id="BRZA01000001">
    <property type="protein sequence ID" value="GLC88035.1"/>
    <property type="molecule type" value="Genomic_DNA"/>
</dbReference>
<feature type="transmembrane region" description="Helical" evidence="1">
    <location>
        <begin position="243"/>
        <end position="264"/>
    </location>
</feature>
<keyword evidence="3" id="KW-0645">Protease</keyword>
<keyword evidence="1" id="KW-0472">Membrane</keyword>
<keyword evidence="1" id="KW-1133">Transmembrane helix</keyword>
<evidence type="ECO:0000259" key="2">
    <source>
        <dbReference type="Pfam" id="PF02517"/>
    </source>
</evidence>
<dbReference type="InterPro" id="IPR042150">
    <property type="entry name" value="MmRce1-like"/>
</dbReference>
<reference evidence="3" key="1">
    <citation type="submission" date="2022-08" db="EMBL/GenBank/DDBJ databases">
        <title>Draft genome sequence of Lysinibacillus sp. strain KH24.</title>
        <authorList>
            <person name="Kanbe H."/>
            <person name="Itoh H."/>
        </authorList>
    </citation>
    <scope>NUCLEOTIDE SEQUENCE</scope>
    <source>
        <strain evidence="3">KH24</strain>
    </source>
</reference>
<feature type="transmembrane region" description="Helical" evidence="1">
    <location>
        <begin position="36"/>
        <end position="56"/>
    </location>
</feature>
<feature type="transmembrane region" description="Helical" evidence="1">
    <location>
        <begin position="149"/>
        <end position="173"/>
    </location>
</feature>
<feature type="transmembrane region" description="Helical" evidence="1">
    <location>
        <begin position="7"/>
        <end position="24"/>
    </location>
</feature>
<keyword evidence="3" id="KW-0378">Hydrolase</keyword>
<dbReference type="RefSeq" id="WP_264987748.1">
    <property type="nucleotide sequence ID" value="NZ_BRZA01000001.1"/>
</dbReference>
<evidence type="ECO:0000313" key="4">
    <source>
        <dbReference type="Proteomes" id="UP001065593"/>
    </source>
</evidence>
<feature type="transmembrane region" description="Helical" evidence="1">
    <location>
        <begin position="109"/>
        <end position="128"/>
    </location>
</feature>
<dbReference type="PANTHER" id="PTHR35797:SF1">
    <property type="entry name" value="PROTEASE"/>
    <property type="match status" value="1"/>
</dbReference>
<name>A0ABQ5NI43_9BACI</name>
<evidence type="ECO:0000256" key="1">
    <source>
        <dbReference type="SAM" id="Phobius"/>
    </source>
</evidence>
<feature type="transmembrane region" description="Helical" evidence="1">
    <location>
        <begin position="76"/>
        <end position="97"/>
    </location>
</feature>
<dbReference type="Pfam" id="PF02517">
    <property type="entry name" value="Rce1-like"/>
    <property type="match status" value="1"/>
</dbReference>
<organism evidence="3 4">
    <name type="scientific">Lysinibacillus piscis</name>
    <dbReference type="NCBI Taxonomy" id="2518931"/>
    <lineage>
        <taxon>Bacteria</taxon>
        <taxon>Bacillati</taxon>
        <taxon>Bacillota</taxon>
        <taxon>Bacilli</taxon>
        <taxon>Bacillales</taxon>
        <taxon>Bacillaceae</taxon>
        <taxon>Lysinibacillus</taxon>
    </lineage>
</organism>
<proteinExistence type="predicted"/>
<protein>
    <submittedName>
        <fullName evidence="3">CAAX amino protease</fullName>
    </submittedName>
</protein>
<dbReference type="PANTHER" id="PTHR35797">
    <property type="entry name" value="PROTEASE-RELATED"/>
    <property type="match status" value="1"/>
</dbReference>
<feature type="domain" description="CAAX prenyl protease 2/Lysostaphin resistance protein A-like" evidence="2">
    <location>
        <begin position="115"/>
        <end position="224"/>
    </location>
</feature>
<evidence type="ECO:0000313" key="3">
    <source>
        <dbReference type="EMBL" id="GLC88035.1"/>
    </source>
</evidence>